<dbReference type="GO" id="GO:0035556">
    <property type="term" value="P:intracellular signal transduction"/>
    <property type="evidence" value="ECO:0007669"/>
    <property type="project" value="InterPro"/>
</dbReference>
<dbReference type="Pfam" id="PF14604">
    <property type="entry name" value="SH3_9"/>
    <property type="match status" value="3"/>
</dbReference>
<keyword evidence="5 19" id="KW-0728">SH3 domain</keyword>
<dbReference type="InterPro" id="IPR051492">
    <property type="entry name" value="Dynamin-Rho_GEF"/>
</dbReference>
<keyword evidence="10" id="KW-0965">Cell junction</keyword>
<dbReference type="InterPro" id="IPR004148">
    <property type="entry name" value="BAR_dom"/>
</dbReference>
<dbReference type="InterPro" id="IPR035819">
    <property type="entry name" value="DNMBP_SH3_N3"/>
</dbReference>
<evidence type="ECO:0000259" key="23">
    <source>
        <dbReference type="PROSITE" id="PS50010"/>
    </source>
</evidence>
<dbReference type="SUPFAM" id="SSF48065">
    <property type="entry name" value="DBL homology domain (DH-domain)"/>
    <property type="match status" value="1"/>
</dbReference>
<evidence type="ECO:0000256" key="1">
    <source>
        <dbReference type="ARBA" id="ARBA00004245"/>
    </source>
</evidence>
<dbReference type="SMART" id="SM00721">
    <property type="entry name" value="BAR"/>
    <property type="match status" value="1"/>
</dbReference>
<feature type="domain" description="SH3" evidence="22">
    <location>
        <begin position="155"/>
        <end position="215"/>
    </location>
</feature>
<dbReference type="InterPro" id="IPR035899">
    <property type="entry name" value="DBL_dom_sf"/>
</dbReference>
<comment type="subunit">
    <text evidence="18">Binds DNM1 via its N-terminal SH3 domains. The C-terminal SH3 domain binds a complex containing actin, tubulin, Hsp70 and actin-regulatory proteins, such as ENAH, EVL, WIRE, CR16, WAVE1 and NAP1L1. Interacts with FASLG. Interacts (via SH3 domain 6) with WASL. Interacts (via SH3 domain 6) interacts with ENAH. Interacts (via C-terminal domain) with TJP1; required for the apical cell-cell junction localization of DNMBP.</text>
</comment>
<evidence type="ECO:0000256" key="7">
    <source>
        <dbReference type="ARBA" id="ARBA00022553"/>
    </source>
</evidence>
<dbReference type="InterPro" id="IPR027267">
    <property type="entry name" value="AH/BAR_dom_sf"/>
</dbReference>
<keyword evidence="6" id="KW-0963">Cytoplasm</keyword>
<keyword evidence="8" id="KW-0344">Guanine-nucleotide releasing factor</keyword>
<dbReference type="CDD" id="cd00160">
    <property type="entry name" value="RhoGEF"/>
    <property type="match status" value="1"/>
</dbReference>
<keyword evidence="14 20" id="KW-0175">Coiled coil</keyword>
<dbReference type="PROSITE" id="PS51021">
    <property type="entry name" value="BAR"/>
    <property type="match status" value="1"/>
</dbReference>
<evidence type="ECO:0000256" key="15">
    <source>
        <dbReference type="ARBA" id="ARBA00023212"/>
    </source>
</evidence>
<protein>
    <recommendedName>
        <fullName evidence="4">Dynamin-binding protein</fullName>
    </recommendedName>
    <alternativeName>
        <fullName evidence="16">Scaffold protein Tuba</fullName>
    </alternativeName>
</protein>
<dbReference type="CDD" id="cd11798">
    <property type="entry name" value="SH3_DNMBP_C1"/>
    <property type="match status" value="1"/>
</dbReference>
<evidence type="ECO:0000256" key="14">
    <source>
        <dbReference type="ARBA" id="ARBA00023054"/>
    </source>
</evidence>
<feature type="compositionally biased region" description="Basic and acidic residues" evidence="21">
    <location>
        <begin position="727"/>
        <end position="737"/>
    </location>
</feature>
<dbReference type="GO" id="GO:0005085">
    <property type="term" value="F:guanyl-nucleotide exchange factor activity"/>
    <property type="evidence" value="ECO:0007669"/>
    <property type="project" value="UniProtKB-KW"/>
</dbReference>
<feature type="compositionally biased region" description="Basic and acidic residues" evidence="21">
    <location>
        <begin position="317"/>
        <end position="328"/>
    </location>
</feature>
<dbReference type="GO" id="GO:0005856">
    <property type="term" value="C:cytoskeleton"/>
    <property type="evidence" value="ECO:0007669"/>
    <property type="project" value="UniProtKB-SubCell"/>
</dbReference>
<comment type="subcellular location">
    <subcellularLocation>
        <location evidence="2">Cell junction</location>
    </subcellularLocation>
    <subcellularLocation>
        <location evidence="1">Cytoplasm</location>
        <location evidence="1">Cytoskeleton</location>
    </subcellularLocation>
    <subcellularLocation>
        <location evidence="3">Golgi apparatus</location>
        <location evidence="3">Golgi stack</location>
    </subcellularLocation>
    <subcellularLocation>
        <location evidence="17">Synapse</location>
    </subcellularLocation>
</comment>
<dbReference type="Pfam" id="PF07653">
    <property type="entry name" value="SH3_2"/>
    <property type="match status" value="1"/>
</dbReference>
<evidence type="ECO:0000256" key="11">
    <source>
        <dbReference type="ARBA" id="ARBA00022990"/>
    </source>
</evidence>
<dbReference type="PROSITE" id="PS50002">
    <property type="entry name" value="SH3"/>
    <property type="match status" value="6"/>
</dbReference>
<evidence type="ECO:0000256" key="4">
    <source>
        <dbReference type="ARBA" id="ARBA00018186"/>
    </source>
</evidence>
<keyword evidence="7" id="KW-0597">Phosphoprotein</keyword>
<evidence type="ECO:0000256" key="8">
    <source>
        <dbReference type="ARBA" id="ARBA00022658"/>
    </source>
</evidence>
<reference evidence="25" key="2">
    <citation type="submission" date="2025-09" db="UniProtKB">
        <authorList>
            <consortium name="Ensembl"/>
        </authorList>
    </citation>
    <scope>IDENTIFICATION</scope>
</reference>
<feature type="region of interest" description="Disordered" evidence="21">
    <location>
        <begin position="1402"/>
        <end position="1507"/>
    </location>
</feature>
<dbReference type="Gene3D" id="1.20.900.10">
    <property type="entry name" value="Dbl homology (DH) domain"/>
    <property type="match status" value="1"/>
</dbReference>
<evidence type="ECO:0000256" key="9">
    <source>
        <dbReference type="ARBA" id="ARBA00022737"/>
    </source>
</evidence>
<dbReference type="InterPro" id="IPR036028">
    <property type="entry name" value="SH3-like_dom_sf"/>
</dbReference>
<dbReference type="PANTHER" id="PTHR22834">
    <property type="entry name" value="NUCLEAR FUSION PROTEIN FUS2"/>
    <property type="match status" value="1"/>
</dbReference>
<evidence type="ECO:0000256" key="10">
    <source>
        <dbReference type="ARBA" id="ARBA00022949"/>
    </source>
</evidence>
<dbReference type="Pfam" id="PF03114">
    <property type="entry name" value="BAR"/>
    <property type="match status" value="1"/>
</dbReference>
<name>A0A8C3PYE3_CHRPC</name>
<evidence type="ECO:0000256" key="17">
    <source>
        <dbReference type="ARBA" id="ARBA00034103"/>
    </source>
</evidence>
<keyword evidence="26" id="KW-1185">Reference proteome</keyword>
<dbReference type="CDD" id="cd07589">
    <property type="entry name" value="BAR_DNMBP"/>
    <property type="match status" value="1"/>
</dbReference>
<evidence type="ECO:0000256" key="3">
    <source>
        <dbReference type="ARBA" id="ARBA00004348"/>
    </source>
</evidence>
<keyword evidence="11" id="KW-0007">Acetylation</keyword>
<dbReference type="PANTHER" id="PTHR22834:SF19">
    <property type="entry name" value="DYNAMIN-BINDING PROTEIN"/>
    <property type="match status" value="1"/>
</dbReference>
<evidence type="ECO:0000256" key="6">
    <source>
        <dbReference type="ARBA" id="ARBA00022490"/>
    </source>
</evidence>
<evidence type="ECO:0000256" key="5">
    <source>
        <dbReference type="ARBA" id="ARBA00022443"/>
    </source>
</evidence>
<dbReference type="SUPFAM" id="SSF103657">
    <property type="entry name" value="BAR/IMD domain-like"/>
    <property type="match status" value="1"/>
</dbReference>
<feature type="compositionally biased region" description="Low complexity" evidence="21">
    <location>
        <begin position="1406"/>
        <end position="1427"/>
    </location>
</feature>
<feature type="compositionally biased region" description="Polar residues" evidence="21">
    <location>
        <begin position="1459"/>
        <end position="1473"/>
    </location>
</feature>
<keyword evidence="13" id="KW-0333">Golgi apparatus</keyword>
<feature type="compositionally biased region" description="Pro residues" evidence="21">
    <location>
        <begin position="526"/>
        <end position="535"/>
    </location>
</feature>
<dbReference type="Ensembl" id="ENSCPIT00010010483.1">
    <property type="protein sequence ID" value="ENSCPIP00010008874.1"/>
    <property type="gene ID" value="ENSCPIG00010006911.1"/>
</dbReference>
<dbReference type="PROSITE" id="PS50010">
    <property type="entry name" value="DH_2"/>
    <property type="match status" value="1"/>
</dbReference>
<dbReference type="CDD" id="cd12141">
    <property type="entry name" value="SH3_DNMBP_C2"/>
    <property type="match status" value="1"/>
</dbReference>
<evidence type="ECO:0000313" key="26">
    <source>
        <dbReference type="Proteomes" id="UP000694543"/>
    </source>
</evidence>
<dbReference type="CDD" id="cd11797">
    <property type="entry name" value="SH3_DNMBP_N4"/>
    <property type="match status" value="1"/>
</dbReference>
<dbReference type="CDD" id="cd11794">
    <property type="entry name" value="SH3_DNMBP_N1"/>
    <property type="match status" value="1"/>
</dbReference>
<dbReference type="FunFam" id="2.30.30.40:FF:000138">
    <property type="entry name" value="dynamin-binding protein isoform X1"/>
    <property type="match status" value="1"/>
</dbReference>
<dbReference type="Gene3D" id="1.20.1270.60">
    <property type="entry name" value="Arfaptin homology (AH) domain/BAR domain"/>
    <property type="match status" value="1"/>
</dbReference>
<dbReference type="Pfam" id="PF00018">
    <property type="entry name" value="SH3_1"/>
    <property type="match status" value="1"/>
</dbReference>
<evidence type="ECO:0000256" key="12">
    <source>
        <dbReference type="ARBA" id="ARBA00023018"/>
    </source>
</evidence>
<dbReference type="FunFam" id="2.30.30.40:FF:000066">
    <property type="entry name" value="dynamin-binding protein isoform X1"/>
    <property type="match status" value="1"/>
</dbReference>
<feature type="domain" description="SH3" evidence="22">
    <location>
        <begin position="1338"/>
        <end position="1401"/>
    </location>
</feature>
<proteinExistence type="predicted"/>
<feature type="region of interest" description="Disordered" evidence="21">
    <location>
        <begin position="512"/>
        <end position="561"/>
    </location>
</feature>
<dbReference type="SMART" id="SM00326">
    <property type="entry name" value="SH3"/>
    <property type="match status" value="6"/>
</dbReference>
<evidence type="ECO:0000256" key="20">
    <source>
        <dbReference type="SAM" id="Coils"/>
    </source>
</evidence>
<dbReference type="InterPro" id="IPR000219">
    <property type="entry name" value="DH_dom"/>
</dbReference>
<keyword evidence="9" id="KW-0677">Repeat</keyword>
<dbReference type="Gene3D" id="2.30.30.40">
    <property type="entry name" value="SH3 Domains"/>
    <property type="match status" value="6"/>
</dbReference>
<feature type="coiled-coil region" evidence="20">
    <location>
        <begin position="759"/>
        <end position="809"/>
    </location>
</feature>
<feature type="domain" description="SH3" evidence="22">
    <location>
        <begin position="91"/>
        <end position="150"/>
    </location>
</feature>
<dbReference type="PRINTS" id="PR00499">
    <property type="entry name" value="P67PHOX"/>
</dbReference>
<dbReference type="FunFam" id="1.20.1270.60:FF:000027">
    <property type="entry name" value="dynamin-binding protein isoform X1"/>
    <property type="match status" value="1"/>
</dbReference>
<reference evidence="25" key="1">
    <citation type="submission" date="2025-08" db="UniProtKB">
        <authorList>
            <consortium name="Ensembl"/>
        </authorList>
    </citation>
    <scope>IDENTIFICATION</scope>
</reference>
<evidence type="ECO:0000313" key="25">
    <source>
        <dbReference type="Ensembl" id="ENSCPIP00010008874.1"/>
    </source>
</evidence>
<keyword evidence="15" id="KW-0206">Cytoskeleton</keyword>
<evidence type="ECO:0000256" key="2">
    <source>
        <dbReference type="ARBA" id="ARBA00004282"/>
    </source>
</evidence>
<evidence type="ECO:0000256" key="19">
    <source>
        <dbReference type="PROSITE-ProRule" id="PRU00192"/>
    </source>
</evidence>
<feature type="region of interest" description="Disordered" evidence="21">
    <location>
        <begin position="655"/>
        <end position="742"/>
    </location>
</feature>
<accession>A0A8C3PYE3</accession>
<evidence type="ECO:0000256" key="13">
    <source>
        <dbReference type="ARBA" id="ARBA00023034"/>
    </source>
</evidence>
<dbReference type="InterPro" id="IPR035817">
    <property type="entry name" value="DNMBP_SH3_N1"/>
</dbReference>
<evidence type="ECO:0000259" key="24">
    <source>
        <dbReference type="PROSITE" id="PS51021"/>
    </source>
</evidence>
<feature type="domain" description="SH3" evidence="22">
    <location>
        <begin position="330"/>
        <end position="389"/>
    </location>
</feature>
<dbReference type="FunFam" id="2.30.30.40:FF:000084">
    <property type="entry name" value="dynamin-binding protein isoform X1"/>
    <property type="match status" value="1"/>
</dbReference>
<dbReference type="GO" id="GO:0070161">
    <property type="term" value="C:anchoring junction"/>
    <property type="evidence" value="ECO:0007669"/>
    <property type="project" value="UniProtKB-SubCell"/>
</dbReference>
<organism evidence="25 26">
    <name type="scientific">Chrysolophus pictus</name>
    <name type="common">Golden pheasant</name>
    <name type="synonym">Phasianus pictus</name>
    <dbReference type="NCBI Taxonomy" id="9089"/>
    <lineage>
        <taxon>Eukaryota</taxon>
        <taxon>Metazoa</taxon>
        <taxon>Chordata</taxon>
        <taxon>Craniata</taxon>
        <taxon>Vertebrata</taxon>
        <taxon>Euteleostomi</taxon>
        <taxon>Archelosauria</taxon>
        <taxon>Archosauria</taxon>
        <taxon>Dinosauria</taxon>
        <taxon>Saurischia</taxon>
        <taxon>Theropoda</taxon>
        <taxon>Coelurosauria</taxon>
        <taxon>Aves</taxon>
        <taxon>Neognathae</taxon>
        <taxon>Galloanserae</taxon>
        <taxon>Galliformes</taxon>
        <taxon>Phasianidae</taxon>
        <taxon>Phasianinae</taxon>
        <taxon>Chrysolophus</taxon>
    </lineage>
</organism>
<dbReference type="FunFam" id="1.20.900.10:FF:000023">
    <property type="entry name" value="dynamin-binding protein isoform X2"/>
    <property type="match status" value="1"/>
</dbReference>
<dbReference type="GO" id="GO:0005795">
    <property type="term" value="C:Golgi stack"/>
    <property type="evidence" value="ECO:0007669"/>
    <property type="project" value="UniProtKB-SubCell"/>
</dbReference>
<feature type="domain" description="SH3" evidence="22">
    <location>
        <begin position="1529"/>
        <end position="1592"/>
    </location>
</feature>
<keyword evidence="12" id="KW-0770">Synapse</keyword>
<dbReference type="InterPro" id="IPR001452">
    <property type="entry name" value="SH3_domain"/>
</dbReference>
<dbReference type="CDD" id="cd11796">
    <property type="entry name" value="SH3_DNMBP_N3"/>
    <property type="match status" value="1"/>
</dbReference>
<dbReference type="FunFam" id="2.30.30.40:FF:000160">
    <property type="entry name" value="dynamin-binding protein isoform X1"/>
    <property type="match status" value="1"/>
</dbReference>
<dbReference type="CDD" id="cd11795">
    <property type="entry name" value="SH3_DNMBP_N2"/>
    <property type="match status" value="1"/>
</dbReference>
<feature type="domain" description="BAR" evidence="24">
    <location>
        <begin position="1060"/>
        <end position="1269"/>
    </location>
</feature>
<feature type="domain" description="SH3" evidence="22">
    <location>
        <begin position="233"/>
        <end position="292"/>
    </location>
</feature>
<dbReference type="GO" id="GO:0060271">
    <property type="term" value="P:cilium assembly"/>
    <property type="evidence" value="ECO:0007669"/>
    <property type="project" value="TreeGrafter"/>
</dbReference>
<dbReference type="SMART" id="SM00325">
    <property type="entry name" value="RhoGEF"/>
    <property type="match status" value="1"/>
</dbReference>
<sequence length="1593" mass="177474">MAPSQQSDCDSLGSQAEPVSPCTLLFLWEPLHKLLLDVCSHQAALDWSWEKLMSTIKAEELGCAGYQSGRFWETSFSSCRSQSACRHHTMETGSVVRAVFDFCPSVSEELPLFVGDVIEVLDVVDEFWLLGKKEGVTGQFPSSFVESVDIPLLKQGEKLFVCTSDFTSQEPGSLSLQRGDLVILGGSLASSWLQGRNSWGSKGFFPSSCVRELCLSVRSRQLSHSSLLEVPAYSLGQARALMGLSAQLEEELDFREGDVINIIGIPEPGWFEGELRGHRGIFPEGFVELLTPLRAAGTSEDQEPAGTCDTNGTVPTKQEEDGREDKGQESGSTYGVALYQFQALESEELDFEVGDRIRIVGILEDGWLEGELRGKRGIFPHRFVRLEASDSCREKVGAGDSQAGGSCEVTVHQDLESTCSKVLPLPEKDSWDKEDGLVAHPEPGAVVSHIAGRSEAPLGTDLRQDSTGLQELHPKTTADSLPFECTKTVNGLLPSTQLPPQQSSELGQAGVLEPPALPEHDGSGPTMPPQAPCSPPDICRSQAISPPNRWAASEPQENQSSIQDLDGWVDNQQKSKSCSSSWGGVHTGLDAWAGSWGECSSLAMQGHSGTDLDSKLTEQLVQFEKSLSSTSAEQDKVSRHFSILDYSSEKDIVRGSPECVPHAKLPERRKALRPPPPRPSTLATTPMPKGRSLSFSVKPSRPAPRPPSSTQRRSMVPPQLQPNVAEQHTEESREDATRTGSTSPCSILLMRIGEVERDLEACRKTRTELSLLLEEQQDELVRAETLENLDFCDSNIESLSVELQELREMTLLSSQTPALETSSSVTESPEHRMLEKRSKVIEELLQTERDYIRDLEMCVERIMVPLQQAQVLNVDFEGLFGNIQVVISFSKQLLSTLEASDSIGPVFLAQRAELESVYRVYCQNHDEAIALLETYEKDEKIQKLLVDLLDNLRSLYSEWGCTNYINLGSFLIKPVQRVMRYPLLLMELLSATPESHPDKAPLTAAVLAVKEINVNINEYKRRKDLVLKYRKGDEDSLMEKISKLNFHSIIKKSNRVSSHLKHLTGFAPQLKDEAFEETEKNFRMQERLIKSFIRDLSLYLQHVRESACMKALAAVSMWDLCMEKGSGDLDQFQKVNRLISDQLFSNFKERTERLVISPLNQLLSMFVGPHKLVQKRFDKLLDFHNCTERAEKLKDKRTLEELQSARNNYEALNAQLLDELPKFLCFAKELFASCVRGYAEAHCDFVRLALEELRPLLSLLKTSGREGNLIAIFQEEHSRVLQQLQAFTFFPESQAVPRKPFERKTVERQSARRQPLGALPSYVLQSDDIRAALLARYPPDSLFQVDRNFNAAQDLDVSLLEGDIVGVIKKKDPMGSQNRWLIDNGVTKGFVYSSFLKPYNPRRSQSDVSVGSHSSNESEHSSSSPHSGTTLTFSPSRAAVAFAHKPSQDSASLGELCHSPQSPSEMDSPSSGDRTVPPEARVVTSPHRYSRPEPGYSPSPRNGHPTKAHLRSASLVEDRDSGLESSESEGNQVYYALYTFKGRNTNELSVSANQRLRILQFEDITGNQEWWLAEAHGKQGYVPSSYIRKTEYT</sequence>
<feature type="domain" description="DH" evidence="23">
    <location>
        <begin position="836"/>
        <end position="1019"/>
    </location>
</feature>
<dbReference type="PROSITE" id="PS00741">
    <property type="entry name" value="DH_1"/>
    <property type="match status" value="1"/>
</dbReference>
<evidence type="ECO:0000256" key="16">
    <source>
        <dbReference type="ARBA" id="ARBA00032587"/>
    </source>
</evidence>
<evidence type="ECO:0000256" key="18">
    <source>
        <dbReference type="ARBA" id="ARBA00062167"/>
    </source>
</evidence>
<evidence type="ECO:0000256" key="21">
    <source>
        <dbReference type="SAM" id="MobiDB-lite"/>
    </source>
</evidence>
<dbReference type="FunFam" id="2.30.30.40:FF:000165">
    <property type="entry name" value="dynamin-binding protein isoform X1"/>
    <property type="match status" value="1"/>
</dbReference>
<dbReference type="Proteomes" id="UP000694543">
    <property type="component" value="Unplaced"/>
</dbReference>
<dbReference type="Pfam" id="PF00621">
    <property type="entry name" value="RhoGEF"/>
    <property type="match status" value="1"/>
</dbReference>
<feature type="region of interest" description="Disordered" evidence="21">
    <location>
        <begin position="297"/>
        <end position="330"/>
    </location>
</feature>
<evidence type="ECO:0000259" key="22">
    <source>
        <dbReference type="PROSITE" id="PS50002"/>
    </source>
</evidence>
<dbReference type="InterPro" id="IPR001331">
    <property type="entry name" value="GDS_CDC24_CS"/>
</dbReference>
<dbReference type="GO" id="GO:0045202">
    <property type="term" value="C:synapse"/>
    <property type="evidence" value="ECO:0007669"/>
    <property type="project" value="UniProtKB-SubCell"/>
</dbReference>
<dbReference type="InterPro" id="IPR035818">
    <property type="entry name" value="DNMBP_SH3_N2"/>
</dbReference>
<dbReference type="SUPFAM" id="SSF50044">
    <property type="entry name" value="SH3-domain"/>
    <property type="match status" value="6"/>
</dbReference>
<dbReference type="InterPro" id="IPR035820">
    <property type="entry name" value="DNMBP_SH3_C1"/>
</dbReference>
<dbReference type="FunFam" id="2.30.30.40:FF:000120">
    <property type="entry name" value="dynamin-binding protein isoform X1"/>
    <property type="match status" value="1"/>
</dbReference>